<dbReference type="InterPro" id="IPR027417">
    <property type="entry name" value="P-loop_NTPase"/>
</dbReference>
<dbReference type="GO" id="GO:0005524">
    <property type="term" value="F:ATP binding"/>
    <property type="evidence" value="ECO:0007669"/>
    <property type="project" value="InterPro"/>
</dbReference>
<dbReference type="SUPFAM" id="SSF52540">
    <property type="entry name" value="P-loop containing nucleoside triphosphate hydrolases"/>
    <property type="match status" value="1"/>
</dbReference>
<evidence type="ECO:0000313" key="2">
    <source>
        <dbReference type="EMBL" id="ETR73864.1"/>
    </source>
</evidence>
<dbReference type="PANTHER" id="PTHR34704">
    <property type="entry name" value="ATPASE"/>
    <property type="match status" value="1"/>
</dbReference>
<dbReference type="Pfam" id="PF01637">
    <property type="entry name" value="ATPase_2"/>
    <property type="match status" value="1"/>
</dbReference>
<dbReference type="Gene3D" id="3.40.50.300">
    <property type="entry name" value="P-loop containing nucleotide triphosphate hydrolases"/>
    <property type="match status" value="1"/>
</dbReference>
<gene>
    <name evidence="2" type="ORF">OMM_00645</name>
</gene>
<name>A0A1V1PGH6_9BACT</name>
<accession>A0A1V1PGH6</accession>
<proteinExistence type="predicted"/>
<dbReference type="AlphaFoldDB" id="A0A1V1PGH6"/>
<feature type="domain" description="ATPase" evidence="1">
    <location>
        <begin position="12"/>
        <end position="202"/>
    </location>
</feature>
<sequence>MHYYNVIENKNFVNRHREWKRLDKIVSLNKAAIIVVHGRRRVGKTELIEQYFRKYNILKFEGIQSDPEKKNSKKEDTYQIQNCIRLLGKYLNQESVYNKIVCHTWTEFFELINPVVEKESVVLYFEEVQWIANYKYQFMAELKPFWDNYWRHNNNLIIVFSGSSPSFMVGQFISNMAMYNRSQYEFSLEPFNLMEIKEFMCKNRRIGNREIMLTAITIGGICGYLERIVDESSVLNGLCINAFEKDSFFSKEYDRIFVSSMASNKYYKKILEFLSKKNLQLGRKLFMQCPKINNQAVDSLIYLKI</sequence>
<protein>
    <recommendedName>
        <fullName evidence="1">ATPase domain-containing protein</fullName>
    </recommendedName>
</protein>
<dbReference type="EMBL" id="ATBP01000035">
    <property type="protein sequence ID" value="ETR73864.1"/>
    <property type="molecule type" value="Genomic_DNA"/>
</dbReference>
<evidence type="ECO:0000313" key="3">
    <source>
        <dbReference type="Proteomes" id="UP000189670"/>
    </source>
</evidence>
<comment type="caution">
    <text evidence="2">The sequence shown here is derived from an EMBL/GenBank/DDBJ whole genome shotgun (WGS) entry which is preliminary data.</text>
</comment>
<evidence type="ECO:0000259" key="1">
    <source>
        <dbReference type="Pfam" id="PF01637"/>
    </source>
</evidence>
<reference evidence="3" key="1">
    <citation type="submission" date="2012-11" db="EMBL/GenBank/DDBJ databases">
        <authorList>
            <person name="Lucero-Rivera Y.E."/>
            <person name="Tovar-Ramirez D."/>
        </authorList>
    </citation>
    <scope>NUCLEOTIDE SEQUENCE [LARGE SCALE GENOMIC DNA]</scope>
    <source>
        <strain evidence="3">Araruama</strain>
    </source>
</reference>
<dbReference type="InterPro" id="IPR011579">
    <property type="entry name" value="ATPase_dom"/>
</dbReference>
<organism evidence="2 3">
    <name type="scientific">Candidatus Magnetoglobus multicellularis str. Araruama</name>
    <dbReference type="NCBI Taxonomy" id="890399"/>
    <lineage>
        <taxon>Bacteria</taxon>
        <taxon>Pseudomonadati</taxon>
        <taxon>Thermodesulfobacteriota</taxon>
        <taxon>Desulfobacteria</taxon>
        <taxon>Desulfobacterales</taxon>
        <taxon>Desulfobacteraceae</taxon>
        <taxon>Candidatus Magnetoglobus</taxon>
    </lineage>
</organism>
<dbReference type="Proteomes" id="UP000189670">
    <property type="component" value="Unassembled WGS sequence"/>
</dbReference>
<dbReference type="PANTHER" id="PTHR34704:SF1">
    <property type="entry name" value="ATPASE"/>
    <property type="match status" value="1"/>
</dbReference>